<gene>
    <name evidence="2" type="ORF">AOQ84DRAFT_228121</name>
</gene>
<dbReference type="Proteomes" id="UP000250140">
    <property type="component" value="Unassembled WGS sequence"/>
</dbReference>
<organism evidence="2 3">
    <name type="scientific">Glonium stellatum</name>
    <dbReference type="NCBI Taxonomy" id="574774"/>
    <lineage>
        <taxon>Eukaryota</taxon>
        <taxon>Fungi</taxon>
        <taxon>Dikarya</taxon>
        <taxon>Ascomycota</taxon>
        <taxon>Pezizomycotina</taxon>
        <taxon>Dothideomycetes</taxon>
        <taxon>Pleosporomycetidae</taxon>
        <taxon>Gloniales</taxon>
        <taxon>Gloniaceae</taxon>
        <taxon>Glonium</taxon>
    </lineage>
</organism>
<sequence>MTQQNEDCDKNDVEGLPANALPTGRSASDPQQAKERQDYSKDPQQTRHKASIGERDVFNTKYSSNRASNLAEEIKSERFSAGADVLPEKLENSNEEHLNIAAYVGTEEHEGRIEVPYTVGSASIEPNTKNFNLLESMSRLQRVIVGTENTHLVWNTLTEERDRSKEQQLTGVDSSPKRPEETNKEQSSTETNTIGEYLSQLMPIVRDTRLTQGEFIYTLLGFVAAFKTCLESFYALCLPSWIPDWCIRGEGACYLLLKNAENCRYRAVSDTRL</sequence>
<evidence type="ECO:0000313" key="2">
    <source>
        <dbReference type="EMBL" id="OCL03022.1"/>
    </source>
</evidence>
<evidence type="ECO:0000256" key="1">
    <source>
        <dbReference type="SAM" id="MobiDB-lite"/>
    </source>
</evidence>
<protein>
    <submittedName>
        <fullName evidence="2">Uncharacterized protein</fullName>
    </submittedName>
</protein>
<reference evidence="2 3" key="1">
    <citation type="journal article" date="2016" name="Nat. Commun.">
        <title>Ectomycorrhizal ecology is imprinted in the genome of the dominant symbiotic fungus Cenococcum geophilum.</title>
        <authorList>
            <consortium name="DOE Joint Genome Institute"/>
            <person name="Peter M."/>
            <person name="Kohler A."/>
            <person name="Ohm R.A."/>
            <person name="Kuo A."/>
            <person name="Krutzmann J."/>
            <person name="Morin E."/>
            <person name="Arend M."/>
            <person name="Barry K.W."/>
            <person name="Binder M."/>
            <person name="Choi C."/>
            <person name="Clum A."/>
            <person name="Copeland A."/>
            <person name="Grisel N."/>
            <person name="Haridas S."/>
            <person name="Kipfer T."/>
            <person name="LaButti K."/>
            <person name="Lindquist E."/>
            <person name="Lipzen A."/>
            <person name="Maire R."/>
            <person name="Meier B."/>
            <person name="Mihaltcheva S."/>
            <person name="Molinier V."/>
            <person name="Murat C."/>
            <person name="Poggeler S."/>
            <person name="Quandt C.A."/>
            <person name="Sperisen C."/>
            <person name="Tritt A."/>
            <person name="Tisserant E."/>
            <person name="Crous P.W."/>
            <person name="Henrissat B."/>
            <person name="Nehls U."/>
            <person name="Egli S."/>
            <person name="Spatafora J.W."/>
            <person name="Grigoriev I.V."/>
            <person name="Martin F.M."/>
        </authorList>
    </citation>
    <scope>NUCLEOTIDE SEQUENCE [LARGE SCALE GENOMIC DNA]</scope>
    <source>
        <strain evidence="2 3">CBS 207.34</strain>
    </source>
</reference>
<feature type="region of interest" description="Disordered" evidence="1">
    <location>
        <begin position="1"/>
        <end position="55"/>
    </location>
</feature>
<accession>A0A8E2EQG9</accession>
<feature type="region of interest" description="Disordered" evidence="1">
    <location>
        <begin position="163"/>
        <end position="192"/>
    </location>
</feature>
<proteinExistence type="predicted"/>
<feature type="compositionally biased region" description="Basic and acidic residues" evidence="1">
    <location>
        <begin position="32"/>
        <end position="55"/>
    </location>
</feature>
<keyword evidence="3" id="KW-1185">Reference proteome</keyword>
<evidence type="ECO:0000313" key="3">
    <source>
        <dbReference type="Proteomes" id="UP000250140"/>
    </source>
</evidence>
<dbReference type="AlphaFoldDB" id="A0A8E2EQG9"/>
<dbReference type="EMBL" id="KV750829">
    <property type="protein sequence ID" value="OCL03022.1"/>
    <property type="molecule type" value="Genomic_DNA"/>
</dbReference>
<feature type="compositionally biased region" description="Basic and acidic residues" evidence="1">
    <location>
        <begin position="175"/>
        <end position="184"/>
    </location>
</feature>
<name>A0A8E2EQG9_9PEZI</name>